<name>A0A9D4TVU7_CHLVU</name>
<dbReference type="OrthoDB" id="568283at2759"/>
<protein>
    <recommendedName>
        <fullName evidence="5">PDZ domain-containing protein</fullName>
    </recommendedName>
</protein>
<dbReference type="PANTHER" id="PTHR36742">
    <property type="entry name" value="MYOSIN-G HEAVY CHAIN-LIKE PROTEIN"/>
    <property type="match status" value="1"/>
</dbReference>
<dbReference type="AlphaFoldDB" id="A0A9D4TVU7"/>
<reference evidence="3" key="2">
    <citation type="submission" date="2020-11" db="EMBL/GenBank/DDBJ databases">
        <authorList>
            <person name="Cecchin M."/>
            <person name="Marcolungo L."/>
            <person name="Rossato M."/>
            <person name="Girolomoni L."/>
            <person name="Cosentino E."/>
            <person name="Cuine S."/>
            <person name="Li-Beisson Y."/>
            <person name="Delledonne M."/>
            <person name="Ballottari M."/>
        </authorList>
    </citation>
    <scope>NUCLEOTIDE SEQUENCE</scope>
    <source>
        <strain evidence="3">211/11P</strain>
        <tissue evidence="3">Whole cell</tissue>
    </source>
</reference>
<dbReference type="PANTHER" id="PTHR36742:SF1">
    <property type="entry name" value="MYOSIN-G HEAVY CHAIN-LIKE PROTEIN"/>
    <property type="match status" value="1"/>
</dbReference>
<accession>A0A9D4TVU7</accession>
<keyword evidence="2" id="KW-1133">Transmembrane helix</keyword>
<keyword evidence="4" id="KW-1185">Reference proteome</keyword>
<comment type="caution">
    <text evidence="3">The sequence shown here is derived from an EMBL/GenBank/DDBJ whole genome shotgun (WGS) entry which is preliminary data.</text>
</comment>
<proteinExistence type="predicted"/>
<dbReference type="Proteomes" id="UP001055712">
    <property type="component" value="Unassembled WGS sequence"/>
</dbReference>
<evidence type="ECO:0000313" key="3">
    <source>
        <dbReference type="EMBL" id="KAI3436164.1"/>
    </source>
</evidence>
<feature type="transmembrane region" description="Helical" evidence="2">
    <location>
        <begin position="271"/>
        <end position="296"/>
    </location>
</feature>
<reference evidence="3" key="1">
    <citation type="journal article" date="2019" name="Plant J.">
        <title>Chlorella vulgaris genome assembly and annotation reveals the molecular basis for metabolic acclimation to high light conditions.</title>
        <authorList>
            <person name="Cecchin M."/>
            <person name="Marcolungo L."/>
            <person name="Rossato M."/>
            <person name="Girolomoni L."/>
            <person name="Cosentino E."/>
            <person name="Cuine S."/>
            <person name="Li-Beisson Y."/>
            <person name="Delledonne M."/>
            <person name="Ballottari M."/>
        </authorList>
    </citation>
    <scope>NUCLEOTIDE SEQUENCE</scope>
    <source>
        <strain evidence="3">211/11P</strain>
    </source>
</reference>
<dbReference type="GO" id="GO:0009507">
    <property type="term" value="C:chloroplast"/>
    <property type="evidence" value="ECO:0007669"/>
    <property type="project" value="TreeGrafter"/>
</dbReference>
<keyword evidence="2" id="KW-0472">Membrane</keyword>
<evidence type="ECO:0000256" key="1">
    <source>
        <dbReference type="SAM" id="MobiDB-lite"/>
    </source>
</evidence>
<feature type="compositionally biased region" description="Basic and acidic residues" evidence="1">
    <location>
        <begin position="249"/>
        <end position="264"/>
    </location>
</feature>
<keyword evidence="2" id="KW-0812">Transmembrane</keyword>
<feature type="compositionally biased region" description="Low complexity" evidence="1">
    <location>
        <begin position="228"/>
        <end position="248"/>
    </location>
</feature>
<dbReference type="EMBL" id="SIDB01000002">
    <property type="protein sequence ID" value="KAI3436164.1"/>
    <property type="molecule type" value="Genomic_DNA"/>
</dbReference>
<evidence type="ECO:0000313" key="4">
    <source>
        <dbReference type="Proteomes" id="UP001055712"/>
    </source>
</evidence>
<evidence type="ECO:0008006" key="5">
    <source>
        <dbReference type="Google" id="ProtNLM"/>
    </source>
</evidence>
<feature type="region of interest" description="Disordered" evidence="1">
    <location>
        <begin position="228"/>
        <end position="264"/>
    </location>
</feature>
<evidence type="ECO:0000256" key="2">
    <source>
        <dbReference type="SAM" id="Phobius"/>
    </source>
</evidence>
<gene>
    <name evidence="3" type="ORF">D9Q98_002221</name>
</gene>
<organism evidence="3 4">
    <name type="scientific">Chlorella vulgaris</name>
    <name type="common">Green alga</name>
    <dbReference type="NCBI Taxonomy" id="3077"/>
    <lineage>
        <taxon>Eukaryota</taxon>
        <taxon>Viridiplantae</taxon>
        <taxon>Chlorophyta</taxon>
        <taxon>core chlorophytes</taxon>
        <taxon>Trebouxiophyceae</taxon>
        <taxon>Chlorellales</taxon>
        <taxon>Chlorellaceae</taxon>
        <taxon>Chlorella clade</taxon>
        <taxon>Chlorella</taxon>
    </lineage>
</organism>
<sequence length="305" mass="32433">MSRTSRHPQAAVRRLAAIHRAATHRARRALVVASAEGVAGNSDVEKVSIELPSADVKAAVQLARLRQGSGYAIVIAAVKVGSQAAAAGVRPGQALLEISDPIRPREMWKLDESSSLQYVREALRMRVPQTTTLLLSAQPIPEWGQAVAAARAAAVQAAQPVVDEQVLQEEAAVSSTPAVPQEEEGDLLTNIALAVSSGESFDDASEQASAGNGAAGGQLTVAEKLEQRYQQQQEEGAAAAAATQQPTAQEKRQQRRKEYFDQDTKRNDGPFFASVALLFILPPAIILIAAFATGYLDQLAEGQLR</sequence>